<proteinExistence type="predicted"/>
<dbReference type="STRING" id="632955.GCA_000829675_02508"/>
<dbReference type="InterPro" id="IPR029033">
    <property type="entry name" value="His_PPase_superfam"/>
</dbReference>
<protein>
    <recommendedName>
        <fullName evidence="4">Phosphoglycerate mutase</fullName>
    </recommendedName>
</protein>
<evidence type="ECO:0000313" key="3">
    <source>
        <dbReference type="Proteomes" id="UP000014568"/>
    </source>
</evidence>
<dbReference type="SMART" id="SM00855">
    <property type="entry name" value="PGAM"/>
    <property type="match status" value="1"/>
</dbReference>
<keyword evidence="1" id="KW-0378">Hydrolase</keyword>
<comment type="caution">
    <text evidence="2">The sequence shown here is derived from an EMBL/GenBank/DDBJ whole genome shotgun (WGS) entry which is preliminary data.</text>
</comment>
<dbReference type="CDD" id="cd07067">
    <property type="entry name" value="HP_PGM_like"/>
    <property type="match status" value="1"/>
</dbReference>
<dbReference type="InterPro" id="IPR051021">
    <property type="entry name" value="Mito_Ser/Thr_phosphatase"/>
</dbReference>
<dbReference type="HOGENOM" id="CLU_084200_0_0_6"/>
<dbReference type="SUPFAM" id="SSF53254">
    <property type="entry name" value="Phosphoglycerate mutase-like"/>
    <property type="match status" value="1"/>
</dbReference>
<keyword evidence="3" id="KW-1185">Reference proteome</keyword>
<dbReference type="eggNOG" id="COG0406">
    <property type="taxonomic scope" value="Bacteria"/>
</dbReference>
<dbReference type="Proteomes" id="UP000014568">
    <property type="component" value="Unassembled WGS sequence"/>
</dbReference>
<organism evidence="2 3">
    <name type="scientific">Acinetobacter rudis CIP 110305</name>
    <dbReference type="NCBI Taxonomy" id="421052"/>
    <lineage>
        <taxon>Bacteria</taxon>
        <taxon>Pseudomonadati</taxon>
        <taxon>Pseudomonadota</taxon>
        <taxon>Gammaproteobacteria</taxon>
        <taxon>Moraxellales</taxon>
        <taxon>Moraxellaceae</taxon>
        <taxon>Acinetobacter</taxon>
    </lineage>
</organism>
<evidence type="ECO:0000313" key="2">
    <source>
        <dbReference type="EMBL" id="EPF73992.1"/>
    </source>
</evidence>
<dbReference type="AlphaFoldDB" id="S3N2N0"/>
<dbReference type="Gene3D" id="3.40.50.1240">
    <property type="entry name" value="Phosphoglycerate mutase-like"/>
    <property type="match status" value="1"/>
</dbReference>
<accession>S3N2N0</accession>
<dbReference type="RefSeq" id="WP_016656278.1">
    <property type="nucleotide sequence ID" value="NZ_KE340353.1"/>
</dbReference>
<evidence type="ECO:0008006" key="4">
    <source>
        <dbReference type="Google" id="ProtNLM"/>
    </source>
</evidence>
<dbReference type="OrthoDB" id="280692at2"/>
<dbReference type="GO" id="GO:0016787">
    <property type="term" value="F:hydrolase activity"/>
    <property type="evidence" value="ECO:0007669"/>
    <property type="project" value="UniProtKB-KW"/>
</dbReference>
<dbReference type="PANTHER" id="PTHR20935">
    <property type="entry name" value="PHOSPHOGLYCERATE MUTASE-RELATED"/>
    <property type="match status" value="1"/>
</dbReference>
<dbReference type="Pfam" id="PF00300">
    <property type="entry name" value="His_Phos_1"/>
    <property type="match status" value="2"/>
</dbReference>
<gene>
    <name evidence="2" type="ORF">F945_01871</name>
</gene>
<reference evidence="2 3" key="1">
    <citation type="submission" date="2013-06" db="EMBL/GenBank/DDBJ databases">
        <title>The Genome Sequence of Acinetobacter rudis CIP 110305.</title>
        <authorList>
            <consortium name="The Broad Institute Genome Sequencing Platform"/>
            <consortium name="The Broad Institute Genome Sequencing Center for Infectious Disease"/>
            <person name="Cerqueira G."/>
            <person name="Feldgarden M."/>
            <person name="Courvalin P."/>
            <person name="Perichon B."/>
            <person name="Grillot-Courvalin C."/>
            <person name="Clermont D."/>
            <person name="Rocha E."/>
            <person name="Yoon E.-J."/>
            <person name="Nemec A."/>
            <person name="Young S.K."/>
            <person name="Zeng Q."/>
            <person name="Gargeya S."/>
            <person name="Fitzgerald M."/>
            <person name="Abouelleil A."/>
            <person name="Alvarado L."/>
            <person name="Berlin A.M."/>
            <person name="Chapman S.B."/>
            <person name="Dewar J."/>
            <person name="Goldberg J."/>
            <person name="Griggs A."/>
            <person name="Gujja S."/>
            <person name="Hansen M."/>
            <person name="Howarth C."/>
            <person name="Imamovic A."/>
            <person name="Larimer J."/>
            <person name="McCowan C."/>
            <person name="Murphy C."/>
            <person name="Pearson M."/>
            <person name="Priest M."/>
            <person name="Roberts A."/>
            <person name="Saif S."/>
            <person name="Shea T."/>
            <person name="Sykes S."/>
            <person name="Wortman J."/>
            <person name="Nusbaum C."/>
            <person name="Birren B."/>
        </authorList>
    </citation>
    <scope>NUCLEOTIDE SEQUENCE [LARGE SCALE GENOMIC DNA]</scope>
    <source>
        <strain evidence="2 3">CIP 110305</strain>
    </source>
</reference>
<dbReference type="InterPro" id="IPR013078">
    <property type="entry name" value="His_Pase_superF_clade-1"/>
</dbReference>
<evidence type="ECO:0000256" key="1">
    <source>
        <dbReference type="ARBA" id="ARBA00022801"/>
    </source>
</evidence>
<dbReference type="EMBL" id="ATGI01000022">
    <property type="protein sequence ID" value="EPF73992.1"/>
    <property type="molecule type" value="Genomic_DNA"/>
</dbReference>
<dbReference type="PANTHER" id="PTHR20935:SF0">
    <property type="entry name" value="SERINE_THREONINE-PROTEIN PHOSPHATASE PGAM5, MITOCHONDRIAL"/>
    <property type="match status" value="1"/>
</dbReference>
<dbReference type="PATRIC" id="fig|421052.3.peg.1828"/>
<name>S3N2N0_9GAMM</name>
<sequence>MTIIHLIRHGQASFGHKNYDQLSSKGEIQAQVLGQYLGQIINETPFVIAGSMQRHQQTAHLAMQYFSQPSIHTDTAWNEFDHQQIFALYNARFANPELVKQDMSNAENPTEFMTEIFNAAMKRWIDAQYDHQYTESWIEFNQRVERALVNLAQQLNQYTPKHAVVFSSGGVISLVIAKLLGLDFEGTAELIWKISNASITTLNFKDQSFHLLRMNEYHYLESEENQLATWV</sequence>